<dbReference type="STRING" id="1838280.A6M21_16930"/>
<evidence type="ECO:0000313" key="3">
    <source>
        <dbReference type="Proteomes" id="UP000078532"/>
    </source>
</evidence>
<keyword evidence="1" id="KW-0051">Antiviral defense</keyword>
<dbReference type="GO" id="GO:0051607">
    <property type="term" value="P:defense response to virus"/>
    <property type="evidence" value="ECO:0007669"/>
    <property type="project" value="UniProtKB-KW"/>
</dbReference>
<organism evidence="2 3">
    <name type="scientific">Desulfotomaculum copahuensis</name>
    <dbReference type="NCBI Taxonomy" id="1838280"/>
    <lineage>
        <taxon>Bacteria</taxon>
        <taxon>Bacillati</taxon>
        <taxon>Bacillota</taxon>
        <taxon>Clostridia</taxon>
        <taxon>Eubacteriales</taxon>
        <taxon>Desulfotomaculaceae</taxon>
        <taxon>Desulfotomaculum</taxon>
    </lineage>
</organism>
<comment type="caution">
    <text evidence="2">The sequence shown here is derived from an EMBL/GenBank/DDBJ whole genome shotgun (WGS) entry which is preliminary data.</text>
</comment>
<dbReference type="GO" id="GO:0043571">
    <property type="term" value="P:maintenance of CRISPR repeat elements"/>
    <property type="evidence" value="ECO:0007669"/>
    <property type="project" value="InterPro"/>
</dbReference>
<evidence type="ECO:0008006" key="4">
    <source>
        <dbReference type="Google" id="ProtNLM"/>
    </source>
</evidence>
<name>A0A1B7LIM3_9FIRM</name>
<dbReference type="NCBIfam" id="TIGR02593">
    <property type="entry name" value="CRISPR_cas5"/>
    <property type="match status" value="1"/>
</dbReference>
<dbReference type="Pfam" id="PF09704">
    <property type="entry name" value="Cas_Cas5d"/>
    <property type="match status" value="1"/>
</dbReference>
<dbReference type="InterPro" id="IPR021124">
    <property type="entry name" value="CRISPR-assoc_prot_Cas5"/>
</dbReference>
<protein>
    <recommendedName>
        <fullName evidence="4">CRISPR-associated protein Cas5</fullName>
    </recommendedName>
</protein>
<dbReference type="OrthoDB" id="58845at2"/>
<dbReference type="InterPro" id="IPR013422">
    <property type="entry name" value="CRISPR-assoc_prot_Cas5_N"/>
</dbReference>
<evidence type="ECO:0000313" key="2">
    <source>
        <dbReference type="EMBL" id="OAT86158.1"/>
    </source>
</evidence>
<reference evidence="2 3" key="1">
    <citation type="submission" date="2016-04" db="EMBL/GenBank/DDBJ databases">
        <authorList>
            <person name="Evans L.H."/>
            <person name="Alamgir A."/>
            <person name="Owens N."/>
            <person name="Weber N.D."/>
            <person name="Virtaneva K."/>
            <person name="Barbian K."/>
            <person name="Babar A."/>
            <person name="Rosenke K."/>
        </authorList>
    </citation>
    <scope>NUCLEOTIDE SEQUENCE [LARGE SCALE GENOMIC DNA]</scope>
    <source>
        <strain evidence="2 3">LMa1</strain>
    </source>
</reference>
<evidence type="ECO:0000256" key="1">
    <source>
        <dbReference type="ARBA" id="ARBA00023118"/>
    </source>
</evidence>
<accession>A0A1B7LIM3</accession>
<proteinExistence type="predicted"/>
<gene>
    <name evidence="2" type="ORF">A6M21_16930</name>
</gene>
<sequence length="222" mass="24538">MVEAILAATLEVPFWCSFRVPYTVNVHFTYPVPPVTTLYGLLACAAGYPADCLEPMRYLRFGIGVLHGGRLVETYSKIIKWDRRDLRNQMRTLVMKQKIVQPSYKLYVGGPEAMLARLAAALKQPFFPLFLGESDDLVEVGDVGLQPVRTVQTGIVHSCVPVDAGNLRGGRATVVHLPVGFTAGRRGGWTGVEYRDYYVAETVELDRPVTAYAVGDKFVVLA</sequence>
<dbReference type="Proteomes" id="UP000078532">
    <property type="component" value="Unassembled WGS sequence"/>
</dbReference>
<dbReference type="RefSeq" id="WP_066666372.1">
    <property type="nucleotide sequence ID" value="NZ_LYVF01000038.1"/>
</dbReference>
<dbReference type="EMBL" id="LYVF01000038">
    <property type="protein sequence ID" value="OAT86158.1"/>
    <property type="molecule type" value="Genomic_DNA"/>
</dbReference>
<keyword evidence="3" id="KW-1185">Reference proteome</keyword>
<dbReference type="Gene3D" id="3.30.70.2660">
    <property type="match status" value="1"/>
</dbReference>
<dbReference type="AlphaFoldDB" id="A0A1B7LIM3"/>